<proteinExistence type="inferred from homology"/>
<gene>
    <name evidence="2" type="primary">TYSND1</name>
    <name evidence="2" type="ORF">N1851_004533</name>
</gene>
<dbReference type="Pfam" id="PF13365">
    <property type="entry name" value="Trypsin_2"/>
    <property type="match status" value="1"/>
</dbReference>
<dbReference type="PANTHER" id="PTHR21004">
    <property type="entry name" value="SERINE PROTEASE-RELATED"/>
    <property type="match status" value="1"/>
</dbReference>
<evidence type="ECO:0000313" key="2">
    <source>
        <dbReference type="EMBL" id="KAK0153685.1"/>
    </source>
</evidence>
<comment type="function">
    <text evidence="1">Peroxisomal protease that mediates both the removal of the leader peptide from proteins containing a PTS2 target sequence and processes several PTS1-containing proteins. Catalyzes the processing of PTS1-proteins involved in the peroxisomal beta-oxidation of fatty acids.</text>
</comment>
<name>A0AA47N868_MERPO</name>
<dbReference type="GO" id="GO:0031998">
    <property type="term" value="P:regulation of fatty acid beta-oxidation"/>
    <property type="evidence" value="ECO:0007669"/>
    <property type="project" value="TreeGrafter"/>
</dbReference>
<comment type="similarity">
    <text evidence="1">Belongs to the peptidase S1B family.</text>
</comment>
<comment type="subcellular location">
    <subcellularLocation>
        <location evidence="1">Peroxisome</location>
    </subcellularLocation>
</comment>
<evidence type="ECO:0000256" key="1">
    <source>
        <dbReference type="PIRNR" id="PIRNR037989"/>
    </source>
</evidence>
<evidence type="ECO:0000313" key="3">
    <source>
        <dbReference type="Proteomes" id="UP001174136"/>
    </source>
</evidence>
<organism evidence="2 3">
    <name type="scientific">Merluccius polli</name>
    <name type="common">Benguela hake</name>
    <name type="synonym">Merluccius cadenati</name>
    <dbReference type="NCBI Taxonomy" id="89951"/>
    <lineage>
        <taxon>Eukaryota</taxon>
        <taxon>Metazoa</taxon>
        <taxon>Chordata</taxon>
        <taxon>Craniata</taxon>
        <taxon>Vertebrata</taxon>
        <taxon>Euteleostomi</taxon>
        <taxon>Actinopterygii</taxon>
        <taxon>Neopterygii</taxon>
        <taxon>Teleostei</taxon>
        <taxon>Neoteleostei</taxon>
        <taxon>Acanthomorphata</taxon>
        <taxon>Zeiogadaria</taxon>
        <taxon>Gadariae</taxon>
        <taxon>Gadiformes</taxon>
        <taxon>Gadoidei</taxon>
        <taxon>Merlucciidae</taxon>
        <taxon>Merluccius</taxon>
    </lineage>
</organism>
<dbReference type="InterPro" id="IPR043504">
    <property type="entry name" value="Peptidase_S1_PA_chymotrypsin"/>
</dbReference>
<dbReference type="InterPro" id="IPR039245">
    <property type="entry name" value="TYSND1/DEG15"/>
</dbReference>
<dbReference type="Gene3D" id="2.40.10.10">
    <property type="entry name" value="Trypsin-like serine proteases"/>
    <property type="match status" value="3"/>
</dbReference>
<dbReference type="GO" id="GO:0005777">
    <property type="term" value="C:peroxisome"/>
    <property type="evidence" value="ECO:0007669"/>
    <property type="project" value="UniProtKB-SubCell"/>
</dbReference>
<dbReference type="InterPro" id="IPR009003">
    <property type="entry name" value="Peptidase_S1_PA"/>
</dbReference>
<keyword evidence="3" id="KW-1185">Reference proteome</keyword>
<dbReference type="GO" id="GO:0016485">
    <property type="term" value="P:protein processing"/>
    <property type="evidence" value="ECO:0007669"/>
    <property type="project" value="InterPro"/>
</dbReference>
<comment type="caution">
    <text evidence="2">The sequence shown here is derived from an EMBL/GenBank/DDBJ whole genome shotgun (WGS) entry which is preliminary data.</text>
</comment>
<keyword evidence="1" id="KW-0576">Peroxisome</keyword>
<dbReference type="AlphaFoldDB" id="A0AA47N868"/>
<dbReference type="GO" id="GO:0004252">
    <property type="term" value="F:serine-type endopeptidase activity"/>
    <property type="evidence" value="ECO:0007669"/>
    <property type="project" value="InterPro"/>
</dbReference>
<dbReference type="Proteomes" id="UP001174136">
    <property type="component" value="Unassembled WGS sequence"/>
</dbReference>
<dbReference type="SUPFAM" id="SSF50494">
    <property type="entry name" value="Trypsin-like serine proteases"/>
    <property type="match status" value="2"/>
</dbReference>
<comment type="PTM">
    <text evidence="1">The full-lengh TYSND1 is the active the proteolytic processing of PTS1- and PTS2-proteins and in self-cleavage, and intermolecular self-cleavage of TYSND1 down-regulates its protease activity.</text>
</comment>
<keyword evidence="1" id="KW-0720">Serine protease</keyword>
<sequence>MDPTVGSSNMDRIEGSCCVVTVSRSAARQPASSCSGVILDHGTGTVLCSGFPFSPFVDLSGATDGSGRWFVLPDGFTARPDVRVHVHAPGAPPRHAEPLMLIRCREFSDAFRALFRDSDQWRFHNDDDDHDPEGSGSDGSGLLGWFAVLRADPDPRPCPVNRVPRAASASLRKGAAVVACGSPFGALCPDLFANALSAGIVSNLCGEDNAVILTDARCLPGTEGGGLFVMDDDDGGGDPRLVGVIVSSLCWKGAEWVGLTLVCSLHLIVRNIREVDVNSPLRELSCLHGDAPPQGLQLLNTASSSSASSASSSSSPGWREYPTVCLVDGGRVWGSGVVVAARLVLTCRHVVNGQKTVGLRFHQQQGRSDLWSEDVHWPGRPCVVYCLEYNNRMRCPLLLLFRSRVVVGDVLFSTKPSSSYDLAVVQLRDDAPEAVVPVVAKSFRPGEEVVVVGYGGLGKSCGPSLTGGILSKAVSWDGLPVMLQTTCAVQAGASGGAVVRKHSGELLGIVSSNTKDCAANVTYPHLNFSIPGTVFQPLLQRFNQTGDTEAFRDLDASDARVRRVWRLQNPPSKL</sequence>
<accession>A0AA47N868</accession>
<dbReference type="EMBL" id="JAOPHQ010000652">
    <property type="protein sequence ID" value="KAK0153685.1"/>
    <property type="molecule type" value="Genomic_DNA"/>
</dbReference>
<protein>
    <recommendedName>
        <fullName evidence="1">Peroxisomal leader peptide-processing protease</fullName>
        <ecNumber evidence="1">3.4.21.-</ecNumber>
    </recommendedName>
</protein>
<dbReference type="PANTHER" id="PTHR21004:SF0">
    <property type="entry name" value="PEROXISOMAL LEADER PEPTIDE-PROCESSING PROTEASE"/>
    <property type="match status" value="1"/>
</dbReference>
<reference evidence="2" key="1">
    <citation type="journal article" date="2023" name="Front. Mar. Sci.">
        <title>A new Merluccius polli reference genome to investigate the effects of global change in West African waters.</title>
        <authorList>
            <person name="Mateo J.L."/>
            <person name="Blanco-Fernandez C."/>
            <person name="Garcia-Vazquez E."/>
            <person name="Machado-Schiaffino G."/>
        </authorList>
    </citation>
    <scope>NUCLEOTIDE SEQUENCE</scope>
    <source>
        <strain evidence="2">C29</strain>
        <tissue evidence="2">Fin</tissue>
    </source>
</reference>
<keyword evidence="1" id="KW-0378">Hydrolase</keyword>
<keyword evidence="1 2" id="KW-0645">Protease</keyword>
<dbReference type="EC" id="3.4.21.-" evidence="1"/>